<keyword evidence="5" id="KW-0325">Glycoprotein</keyword>
<dbReference type="InterPro" id="IPR000436">
    <property type="entry name" value="Sushi_SCR_CCP_dom"/>
</dbReference>
<dbReference type="GO" id="GO:0016020">
    <property type="term" value="C:membrane"/>
    <property type="evidence" value="ECO:0007669"/>
    <property type="project" value="InterPro"/>
</dbReference>
<dbReference type="Pfam" id="PF00084">
    <property type="entry name" value="Sushi"/>
    <property type="match status" value="3"/>
</dbReference>
<dbReference type="PROSITE" id="PS50923">
    <property type="entry name" value="SUSHI"/>
    <property type="match status" value="3"/>
</dbReference>
<feature type="domain" description="Sushi" evidence="8">
    <location>
        <begin position="132"/>
        <end position="193"/>
    </location>
</feature>
<evidence type="ECO:0000256" key="4">
    <source>
        <dbReference type="ARBA" id="ARBA00023157"/>
    </source>
</evidence>
<dbReference type="CDD" id="cd00033">
    <property type="entry name" value="CCP"/>
    <property type="match status" value="3"/>
</dbReference>
<sequence length="244" mass="25597">MCDSIKCPELFAPEWGSLACSDTHKELGVGSTCHFSCNKGLKLEGSSNVECTASGEWTAPPPTCEGSIPVRCPALITPEQGTMSCRHPLGNFGLNTTCYFGCNAGFTLLGDRARRCRPSGQWTGGTAACRAVRCSELHVIEPGGMNCSNPWGGFSYGSTCTFYCPEGQVLNGSARTACQENGQWSAPMPACQAGPLTIQQALTYFGGAVASTIGLVTCGTLLALLRNHLGTYGVFTNAAFDPSP</sequence>
<accession>A0A8C7BWK2</accession>
<dbReference type="PRINTS" id="PR00343">
    <property type="entry name" value="SELECTIN"/>
</dbReference>
<feature type="disulfide bond" evidence="6">
    <location>
        <begin position="37"/>
        <end position="64"/>
    </location>
</feature>
<evidence type="ECO:0000256" key="3">
    <source>
        <dbReference type="ARBA" id="ARBA00022837"/>
    </source>
</evidence>
<dbReference type="Gene3D" id="2.10.70.10">
    <property type="entry name" value="Complement Module, domain 1"/>
    <property type="match status" value="3"/>
</dbReference>
<keyword evidence="1 6" id="KW-0768">Sushi</keyword>
<proteinExistence type="predicted"/>
<dbReference type="InterPro" id="IPR002396">
    <property type="entry name" value="Selectin_superfamily"/>
</dbReference>
<name>A0A8C7BWK2_NEOVI</name>
<comment type="caution">
    <text evidence="6">Lacks conserved residue(s) required for the propagation of feature annotation.</text>
</comment>
<evidence type="ECO:0000313" key="9">
    <source>
        <dbReference type="Ensembl" id="ENSNVIP00000028348.1"/>
    </source>
</evidence>
<dbReference type="GO" id="GO:0007155">
    <property type="term" value="P:cell adhesion"/>
    <property type="evidence" value="ECO:0007669"/>
    <property type="project" value="InterPro"/>
</dbReference>
<evidence type="ECO:0000259" key="8">
    <source>
        <dbReference type="PROSITE" id="PS50923"/>
    </source>
</evidence>
<keyword evidence="7" id="KW-1133">Transmembrane helix</keyword>
<evidence type="ECO:0000256" key="6">
    <source>
        <dbReference type="PROSITE-ProRule" id="PRU00302"/>
    </source>
</evidence>
<dbReference type="InterPro" id="IPR035976">
    <property type="entry name" value="Sushi/SCR/CCP_sf"/>
</dbReference>
<keyword evidence="10" id="KW-1185">Reference proteome</keyword>
<evidence type="ECO:0000256" key="5">
    <source>
        <dbReference type="ARBA" id="ARBA00023180"/>
    </source>
</evidence>
<dbReference type="GeneTree" id="ENSGT00940000161063"/>
<keyword evidence="2" id="KW-0677">Repeat</keyword>
<evidence type="ECO:0000256" key="2">
    <source>
        <dbReference type="ARBA" id="ARBA00022737"/>
    </source>
</evidence>
<dbReference type="AlphaFoldDB" id="A0A8C7BWK2"/>
<keyword evidence="7" id="KW-0812">Transmembrane</keyword>
<dbReference type="FunFam" id="2.10.70.10:FF:000001">
    <property type="entry name" value="Selectin P"/>
    <property type="match status" value="3"/>
</dbReference>
<keyword evidence="3" id="KW-0106">Calcium</keyword>
<dbReference type="PANTHER" id="PTHR19325:SF493">
    <property type="entry name" value="E-SELECTIN"/>
    <property type="match status" value="1"/>
</dbReference>
<feature type="disulfide bond" evidence="6">
    <location>
        <begin position="164"/>
        <end position="191"/>
    </location>
</feature>
<dbReference type="Proteomes" id="UP000694425">
    <property type="component" value="Unplaced"/>
</dbReference>
<feature type="transmembrane region" description="Helical" evidence="7">
    <location>
        <begin position="201"/>
        <end position="225"/>
    </location>
</feature>
<evidence type="ECO:0000313" key="10">
    <source>
        <dbReference type="Proteomes" id="UP000694425"/>
    </source>
</evidence>
<dbReference type="Ensembl" id="ENSNVIT00000032862.1">
    <property type="protein sequence ID" value="ENSNVIP00000028348.1"/>
    <property type="gene ID" value="ENSNVIG00000021889.1"/>
</dbReference>
<feature type="disulfide bond" evidence="6">
    <location>
        <begin position="102"/>
        <end position="129"/>
    </location>
</feature>
<evidence type="ECO:0000256" key="7">
    <source>
        <dbReference type="SAM" id="Phobius"/>
    </source>
</evidence>
<organism evidence="9 10">
    <name type="scientific">Neovison vison</name>
    <name type="common">American mink</name>
    <name type="synonym">Mustela vison</name>
    <dbReference type="NCBI Taxonomy" id="452646"/>
    <lineage>
        <taxon>Eukaryota</taxon>
        <taxon>Metazoa</taxon>
        <taxon>Chordata</taxon>
        <taxon>Craniata</taxon>
        <taxon>Vertebrata</taxon>
        <taxon>Euteleostomi</taxon>
        <taxon>Mammalia</taxon>
        <taxon>Eutheria</taxon>
        <taxon>Laurasiatheria</taxon>
        <taxon>Carnivora</taxon>
        <taxon>Caniformia</taxon>
        <taxon>Musteloidea</taxon>
        <taxon>Mustelidae</taxon>
        <taxon>Mustelinae</taxon>
        <taxon>Neogale</taxon>
    </lineage>
</organism>
<dbReference type="InterPro" id="IPR050350">
    <property type="entry name" value="Compl-Cell_Adhes-Reg"/>
</dbReference>
<reference evidence="9" key="2">
    <citation type="submission" date="2025-09" db="UniProtKB">
        <authorList>
            <consortium name="Ensembl"/>
        </authorList>
    </citation>
    <scope>IDENTIFICATION</scope>
</reference>
<dbReference type="PANTHER" id="PTHR19325">
    <property type="entry name" value="COMPLEMENT COMPONENT-RELATED SUSHI DOMAIN-CONTAINING"/>
    <property type="match status" value="1"/>
</dbReference>
<protein>
    <recommendedName>
        <fullName evidence="8">Sushi domain-containing protein</fullName>
    </recommendedName>
</protein>
<keyword evidence="7" id="KW-0472">Membrane</keyword>
<evidence type="ECO:0000256" key="1">
    <source>
        <dbReference type="ARBA" id="ARBA00022659"/>
    </source>
</evidence>
<reference evidence="9" key="1">
    <citation type="submission" date="2025-08" db="UniProtKB">
        <authorList>
            <consortium name="Ensembl"/>
        </authorList>
    </citation>
    <scope>IDENTIFICATION</scope>
</reference>
<dbReference type="SMART" id="SM00032">
    <property type="entry name" value="CCP"/>
    <property type="match status" value="3"/>
</dbReference>
<feature type="domain" description="Sushi" evidence="8">
    <location>
        <begin position="5"/>
        <end position="66"/>
    </location>
</feature>
<feature type="domain" description="Sushi" evidence="8">
    <location>
        <begin position="70"/>
        <end position="131"/>
    </location>
</feature>
<keyword evidence="4 6" id="KW-1015">Disulfide bond</keyword>
<dbReference type="SUPFAM" id="SSF57535">
    <property type="entry name" value="Complement control module/SCR domain"/>
    <property type="match status" value="3"/>
</dbReference>